<accession>A0A8H7V5C5</accession>
<evidence type="ECO:0000313" key="1">
    <source>
        <dbReference type="EMBL" id="KAG2210741.1"/>
    </source>
</evidence>
<keyword evidence="2" id="KW-1185">Reference proteome</keyword>
<organism evidence="1 2">
    <name type="scientific">Mucor plumbeus</name>
    <dbReference type="NCBI Taxonomy" id="97098"/>
    <lineage>
        <taxon>Eukaryota</taxon>
        <taxon>Fungi</taxon>
        <taxon>Fungi incertae sedis</taxon>
        <taxon>Mucoromycota</taxon>
        <taxon>Mucoromycotina</taxon>
        <taxon>Mucoromycetes</taxon>
        <taxon>Mucorales</taxon>
        <taxon>Mucorineae</taxon>
        <taxon>Mucoraceae</taxon>
        <taxon>Mucor</taxon>
    </lineage>
</organism>
<name>A0A8H7V5C5_9FUNG</name>
<reference evidence="1" key="1">
    <citation type="submission" date="2020-12" db="EMBL/GenBank/DDBJ databases">
        <title>Metabolic potential, ecology and presence of endohyphal bacteria is reflected in genomic diversity of Mucoromycotina.</title>
        <authorList>
            <person name="Muszewska A."/>
            <person name="Okrasinska A."/>
            <person name="Steczkiewicz K."/>
            <person name="Drgas O."/>
            <person name="Orlowska M."/>
            <person name="Perlinska-Lenart U."/>
            <person name="Aleksandrzak-Piekarczyk T."/>
            <person name="Szatraj K."/>
            <person name="Zielenkiewicz U."/>
            <person name="Pilsyk S."/>
            <person name="Malc E."/>
            <person name="Mieczkowski P."/>
            <person name="Kruszewska J.S."/>
            <person name="Biernat P."/>
            <person name="Pawlowska J."/>
        </authorList>
    </citation>
    <scope>NUCLEOTIDE SEQUENCE</scope>
    <source>
        <strain evidence="1">CBS 226.32</strain>
    </source>
</reference>
<gene>
    <name evidence="1" type="ORF">INT46_008563</name>
</gene>
<dbReference type="Proteomes" id="UP000650833">
    <property type="component" value="Unassembled WGS sequence"/>
</dbReference>
<dbReference type="EMBL" id="JAEPRC010000076">
    <property type="protein sequence ID" value="KAG2210741.1"/>
    <property type="molecule type" value="Genomic_DNA"/>
</dbReference>
<comment type="caution">
    <text evidence="1">The sequence shown here is derived from an EMBL/GenBank/DDBJ whole genome shotgun (WGS) entry which is preliminary data.</text>
</comment>
<dbReference type="OrthoDB" id="2219489at2759"/>
<proteinExistence type="predicted"/>
<sequence>MIIDLLITIYYTQYPFYIASLKDINNNTLTTKINESTLIPKKPTLLIDTNVCATNNDSNKSNIQFSKARHNASSLPYNKDYCHHNHTQSAYPDAMPQLLFSSASSVSSFGSYNWSPDENTGKRSKVEDMINLFENGHHYMEQHRRYSVDSYLNCYKKAYIRERKYEYHPMVGEWKKRINGNFPIHLSESKSTPIQRSKRKMIPIMEAK</sequence>
<protein>
    <submittedName>
        <fullName evidence="1">Uncharacterized protein</fullName>
    </submittedName>
</protein>
<evidence type="ECO:0000313" key="2">
    <source>
        <dbReference type="Proteomes" id="UP000650833"/>
    </source>
</evidence>
<dbReference type="AlphaFoldDB" id="A0A8H7V5C5"/>